<dbReference type="AlphaFoldDB" id="A0A2A5JUI1"/>
<dbReference type="PIRSF" id="PIRSF020481">
    <property type="entry name" value="BAP"/>
    <property type="match status" value="1"/>
</dbReference>
<dbReference type="Pfam" id="PF26078">
    <property type="entry name" value="Baseplate_J_M"/>
    <property type="match status" value="1"/>
</dbReference>
<proteinExistence type="predicted"/>
<dbReference type="RefSeq" id="WP_099640754.1">
    <property type="nucleotide sequence ID" value="NZ_NKHF01000015.1"/>
</dbReference>
<feature type="domain" description="Baseplate J-like central" evidence="1">
    <location>
        <begin position="115"/>
        <end position="187"/>
    </location>
</feature>
<dbReference type="InterPro" id="IPR052726">
    <property type="entry name" value="Phage_Baseplate_Hub"/>
</dbReference>
<name>A0A2A5JUI1_PSEO7</name>
<dbReference type="InterPro" id="IPR058531">
    <property type="entry name" value="Baseplate_J_M"/>
</dbReference>
<dbReference type="Proteomes" id="UP000228621">
    <property type="component" value="Unassembled WGS sequence"/>
</dbReference>
<comment type="caution">
    <text evidence="2">The sequence shown here is derived from an EMBL/GenBank/DDBJ whole genome shotgun (WGS) entry which is preliminary data.</text>
</comment>
<accession>A0A2A5JUI1</accession>
<evidence type="ECO:0000313" key="3">
    <source>
        <dbReference type="Proteomes" id="UP000228621"/>
    </source>
</evidence>
<dbReference type="OrthoDB" id="9793802at2"/>
<sequence length="280" mass="31499">MNNAIDLTRLSAPDVLETVSYERIYQELEEQLKLQFPDYSFLPSDPAIKLMELFAYREVLLRQRVNDAAQSVMVAYATGSDLDHLGVLFGVNREENEPDARYRQRIPLSLESHSMAGTDGAYQYHAFTASAKVKDVFVESTTPGIVEVYILPVADVDSVAEKEALRSDVLRYLNNEDVRPLTDLVRVHLVEPMTYSVEADIYFNAGINTEQVKVAIRQAVHKFIHAHYLLGKEVPSSGLIDALHQGGVRKVKLRSMTDDVLPSAKNAAYCRTVQLHFPTE</sequence>
<reference evidence="3" key="1">
    <citation type="journal article" date="2019" name="Genome Announc.">
        <title>Draft Genome Sequence of Pseudoalteromonas piscicida Strain 36Y ROTHPW, an Hypersaline Seawater Isolate from the South Coast of Sonora, Mexico.</title>
        <authorList>
            <person name="Sanchez-Diaz R."/>
            <person name="Molina-Garza Z.J."/>
            <person name="Cruz-Suarez L.E."/>
            <person name="Selvin J."/>
            <person name="Kiran G.S."/>
            <person name="Ibarra-Gamez J.C."/>
            <person name="Gomez-Gil B."/>
            <person name="Galaviz-Silva L."/>
        </authorList>
    </citation>
    <scope>NUCLEOTIDE SEQUENCE [LARGE SCALE GENOMIC DNA]</scope>
    <source>
        <strain evidence="3">36Y_RITHPW</strain>
    </source>
</reference>
<evidence type="ECO:0000313" key="2">
    <source>
        <dbReference type="EMBL" id="PCK33133.1"/>
    </source>
</evidence>
<protein>
    <submittedName>
        <fullName evidence="2">Baseplate protein</fullName>
    </submittedName>
</protein>
<dbReference type="PANTHER" id="PTHR35862:SF1">
    <property type="entry name" value="FELS-2 PROPHAGE PROTEIN"/>
    <property type="match status" value="1"/>
</dbReference>
<dbReference type="InterPro" id="IPR014507">
    <property type="entry name" value="Baseplate_assembly_J_pred"/>
</dbReference>
<gene>
    <name evidence="2" type="ORF">CEX98_03565</name>
</gene>
<dbReference type="EMBL" id="NKHF01000015">
    <property type="protein sequence ID" value="PCK33133.1"/>
    <property type="molecule type" value="Genomic_DNA"/>
</dbReference>
<keyword evidence="3" id="KW-1185">Reference proteome</keyword>
<dbReference type="PANTHER" id="PTHR35862">
    <property type="entry name" value="FELS-2 PROPHAGE PROTEIN"/>
    <property type="match status" value="1"/>
</dbReference>
<evidence type="ECO:0000259" key="1">
    <source>
        <dbReference type="Pfam" id="PF26078"/>
    </source>
</evidence>
<organism evidence="2 3">
    <name type="scientific">Pseudoalteromonas piscicida</name>
    <dbReference type="NCBI Taxonomy" id="43662"/>
    <lineage>
        <taxon>Bacteria</taxon>
        <taxon>Pseudomonadati</taxon>
        <taxon>Pseudomonadota</taxon>
        <taxon>Gammaproteobacteria</taxon>
        <taxon>Alteromonadales</taxon>
        <taxon>Pseudoalteromonadaceae</taxon>
        <taxon>Pseudoalteromonas</taxon>
    </lineage>
</organism>